<keyword evidence="2" id="KW-1185">Reference proteome</keyword>
<reference evidence="1 2" key="1">
    <citation type="submission" date="2022-04" db="EMBL/GenBank/DDBJ databases">
        <authorList>
            <person name="Huq M.A."/>
        </authorList>
    </citation>
    <scope>NUCLEOTIDE SEQUENCE [LARGE SCALE GENOMIC DNA]</scope>
    <source>
        <strain evidence="1 2">MAH-33</strain>
    </source>
</reference>
<dbReference type="SUPFAM" id="SSF55961">
    <property type="entry name" value="Bet v1-like"/>
    <property type="match status" value="1"/>
</dbReference>
<evidence type="ECO:0000313" key="2">
    <source>
        <dbReference type="Proteomes" id="UP001203512"/>
    </source>
</evidence>
<name>A0ABT0DSL6_9SPHN</name>
<dbReference type="InterPro" id="IPR023393">
    <property type="entry name" value="START-like_dom_sf"/>
</dbReference>
<dbReference type="EMBL" id="JALKHS010000002">
    <property type="protein sequence ID" value="MCK0530029.1"/>
    <property type="molecule type" value="Genomic_DNA"/>
</dbReference>
<dbReference type="RefSeq" id="WP_201516593.1">
    <property type="nucleotide sequence ID" value="NZ_JALKHS010000002.1"/>
</dbReference>
<dbReference type="Proteomes" id="UP001203512">
    <property type="component" value="Unassembled WGS sequence"/>
</dbReference>
<gene>
    <name evidence="1" type="ORF">MU848_00360</name>
</gene>
<evidence type="ECO:0000313" key="1">
    <source>
        <dbReference type="EMBL" id="MCK0530029.1"/>
    </source>
</evidence>
<dbReference type="InterPro" id="IPR019587">
    <property type="entry name" value="Polyketide_cyclase/dehydratase"/>
</dbReference>
<protein>
    <submittedName>
        <fullName evidence="1">SRPBCC family protein</fullName>
    </submittedName>
</protein>
<dbReference type="Pfam" id="PF10604">
    <property type="entry name" value="Polyketide_cyc2"/>
    <property type="match status" value="1"/>
</dbReference>
<dbReference type="CDD" id="cd07812">
    <property type="entry name" value="SRPBCC"/>
    <property type="match status" value="1"/>
</dbReference>
<comment type="caution">
    <text evidence="1">The sequence shown here is derived from an EMBL/GenBank/DDBJ whole genome shotgun (WGS) entry which is preliminary data.</text>
</comment>
<sequence length="202" mass="21786">MPEVEHTTTVAASLPQVWNFVEDMDNWAPFLTGYQRHEKINRDESIWVVKGELGGLTRSAEFKVQVTEWNEPSRVTFVMEGLQEPVTGSGEFLATDLGGGVPDAAPASTGSATPPSSGWLSLLWERLSRWLLRRVTNSADVQTVKPVAEAGSSNTQITFRLNVQAGGATGPVLNLLLGPMLKPVAEDLAMKIAQAVDKPSAS</sequence>
<proteinExistence type="predicted"/>
<dbReference type="Gene3D" id="3.30.530.20">
    <property type="match status" value="1"/>
</dbReference>
<accession>A0ABT0DSL6</accession>
<organism evidence="1 2">
    <name type="scientific">Sphingobium agri</name>
    <dbReference type="NCBI Taxonomy" id="2933566"/>
    <lineage>
        <taxon>Bacteria</taxon>
        <taxon>Pseudomonadati</taxon>
        <taxon>Pseudomonadota</taxon>
        <taxon>Alphaproteobacteria</taxon>
        <taxon>Sphingomonadales</taxon>
        <taxon>Sphingomonadaceae</taxon>
        <taxon>Sphingobium</taxon>
    </lineage>
</organism>